<dbReference type="EMBL" id="MDKE01000003">
    <property type="protein sequence ID" value="OIN14019.1"/>
    <property type="molecule type" value="Genomic_DNA"/>
</dbReference>
<keyword evidence="9" id="KW-1185">Reference proteome</keyword>
<dbReference type="AlphaFoldDB" id="A0A1J4QJI3"/>
<protein>
    <recommendedName>
        <fullName evidence="7">CHASE domain-containing protein</fullName>
    </recommendedName>
</protein>
<accession>A0A1J4QJI3</accession>
<evidence type="ECO:0000313" key="9">
    <source>
        <dbReference type="Proteomes" id="UP000243073"/>
    </source>
</evidence>
<dbReference type="SMART" id="SM01079">
    <property type="entry name" value="CHASE"/>
    <property type="match status" value="1"/>
</dbReference>
<dbReference type="Pfam" id="PF03924">
    <property type="entry name" value="CHASE"/>
    <property type="match status" value="1"/>
</dbReference>
<dbReference type="InterPro" id="IPR042240">
    <property type="entry name" value="CHASE_sf"/>
</dbReference>
<feature type="transmembrane region" description="Helical" evidence="6">
    <location>
        <begin position="144"/>
        <end position="168"/>
    </location>
</feature>
<dbReference type="GO" id="GO:0005886">
    <property type="term" value="C:plasma membrane"/>
    <property type="evidence" value="ECO:0007669"/>
    <property type="project" value="UniProtKB-SubCell"/>
</dbReference>
<dbReference type="GO" id="GO:0003824">
    <property type="term" value="F:catalytic activity"/>
    <property type="evidence" value="ECO:0007669"/>
    <property type="project" value="UniProtKB-ARBA"/>
</dbReference>
<evidence type="ECO:0000256" key="2">
    <source>
        <dbReference type="ARBA" id="ARBA00022475"/>
    </source>
</evidence>
<comment type="subcellular location">
    <subcellularLocation>
        <location evidence="1">Cell membrane</location>
        <topology evidence="1">Multi-pass membrane protein</topology>
    </subcellularLocation>
</comment>
<feature type="transmembrane region" description="Helical" evidence="6">
    <location>
        <begin position="25"/>
        <end position="44"/>
    </location>
</feature>
<evidence type="ECO:0000256" key="5">
    <source>
        <dbReference type="ARBA" id="ARBA00023136"/>
    </source>
</evidence>
<dbReference type="Proteomes" id="UP000243073">
    <property type="component" value="Unassembled WGS sequence"/>
</dbReference>
<keyword evidence="4 6" id="KW-1133">Transmembrane helix</keyword>
<feature type="domain" description="CHASE" evidence="7">
    <location>
        <begin position="277"/>
        <end position="401"/>
    </location>
</feature>
<dbReference type="STRING" id="1414654.BFR47_08955"/>
<feature type="transmembrane region" description="Helical" evidence="6">
    <location>
        <begin position="180"/>
        <end position="204"/>
    </location>
</feature>
<gene>
    <name evidence="8" type="ORF">BFR47_08955</name>
</gene>
<dbReference type="InterPro" id="IPR006189">
    <property type="entry name" value="CHASE_dom"/>
</dbReference>
<dbReference type="PROSITE" id="PS50839">
    <property type="entry name" value="CHASE"/>
    <property type="match status" value="1"/>
</dbReference>
<keyword evidence="5 6" id="KW-0472">Membrane</keyword>
<dbReference type="Gene3D" id="3.30.450.350">
    <property type="entry name" value="CHASE domain"/>
    <property type="match status" value="1"/>
</dbReference>
<reference evidence="8 9" key="1">
    <citation type="submission" date="2016-07" db="EMBL/GenBank/DDBJ databases">
        <title>Draft Genome Sequence of Oceanisphaera psychrotolerans, isolated from coastal sediment samples.</title>
        <authorList>
            <person name="Zhuo S."/>
            <person name="Ruan Z."/>
        </authorList>
    </citation>
    <scope>NUCLEOTIDE SEQUENCE [LARGE SCALE GENOMIC DNA]</scope>
    <source>
        <strain evidence="8 9">LAM-WHM-ZC</strain>
    </source>
</reference>
<keyword evidence="3 6" id="KW-0812">Transmembrane</keyword>
<dbReference type="GO" id="GO:0007165">
    <property type="term" value="P:signal transduction"/>
    <property type="evidence" value="ECO:0007669"/>
    <property type="project" value="UniProtKB-ARBA"/>
</dbReference>
<dbReference type="Pfam" id="PF05231">
    <property type="entry name" value="MASE1"/>
    <property type="match status" value="1"/>
</dbReference>
<evidence type="ECO:0000256" key="6">
    <source>
        <dbReference type="SAM" id="Phobius"/>
    </source>
</evidence>
<evidence type="ECO:0000313" key="8">
    <source>
        <dbReference type="EMBL" id="OIN14019.1"/>
    </source>
</evidence>
<evidence type="ECO:0000256" key="3">
    <source>
        <dbReference type="ARBA" id="ARBA00022692"/>
    </source>
</evidence>
<dbReference type="OrthoDB" id="9810730at2"/>
<proteinExistence type="predicted"/>
<feature type="transmembrane region" description="Helical" evidence="6">
    <location>
        <begin position="216"/>
        <end position="234"/>
    </location>
</feature>
<keyword evidence="2" id="KW-1003">Cell membrane</keyword>
<sequence>MRLPLFRGSAPDADLADSVGKERSLLSGILLQALMYVSLAQLTLWLEQPLMFSFMFSLPLWPAAGAALVGLMVWGPRSWPGIGLGAASAFALQVIQEDGLFPMLAWMSLVVGLAVALQAWVAFRLIQPYFDARARFERASGCCALLVLAGPLASLISATFAMAGFYFLQEEALAVLSSRWFSWWAGDSLGVLLVLSLSVAFIPATGQIWRAHRWQIILPLLVTSLLMLGGYHWLAHSNRVLHQQEKYQDSLRMNQTLGQWLLTQTRAVESVASLFNASERVSREDFARFTHRMVRDNNDIGGLGWAPRLAGSERVAMEQEVRQSGLTRFTIRQVDDQGRLVAAAEASEHYPLLYSELRPGSPAPALGLDLGYHPDALAVIRQARDTGLPVLEIRQLYTVPIVSATTITACSFPSIKPDLCPSRPPWPTVAPRCVALPWA</sequence>
<feature type="transmembrane region" description="Helical" evidence="6">
    <location>
        <begin position="50"/>
        <end position="71"/>
    </location>
</feature>
<feature type="transmembrane region" description="Helical" evidence="6">
    <location>
        <begin position="101"/>
        <end position="123"/>
    </location>
</feature>
<evidence type="ECO:0000259" key="7">
    <source>
        <dbReference type="PROSITE" id="PS50839"/>
    </source>
</evidence>
<evidence type="ECO:0000256" key="1">
    <source>
        <dbReference type="ARBA" id="ARBA00004651"/>
    </source>
</evidence>
<dbReference type="InterPro" id="IPR007895">
    <property type="entry name" value="MASE1"/>
</dbReference>
<name>A0A1J4QJI3_9GAMM</name>
<comment type="caution">
    <text evidence="8">The sequence shown here is derived from an EMBL/GenBank/DDBJ whole genome shotgun (WGS) entry which is preliminary data.</text>
</comment>
<evidence type="ECO:0000256" key="4">
    <source>
        <dbReference type="ARBA" id="ARBA00022989"/>
    </source>
</evidence>
<organism evidence="8 9">
    <name type="scientific">Oceanisphaera psychrotolerans</name>
    <dbReference type="NCBI Taxonomy" id="1414654"/>
    <lineage>
        <taxon>Bacteria</taxon>
        <taxon>Pseudomonadati</taxon>
        <taxon>Pseudomonadota</taxon>
        <taxon>Gammaproteobacteria</taxon>
        <taxon>Aeromonadales</taxon>
        <taxon>Aeromonadaceae</taxon>
        <taxon>Oceanisphaera</taxon>
    </lineage>
</organism>